<evidence type="ECO:0000256" key="1">
    <source>
        <dbReference type="ARBA" id="ARBA00004651"/>
    </source>
</evidence>
<dbReference type="InterPro" id="IPR050445">
    <property type="entry name" value="Bact_polysacc_biosynth/exp"/>
</dbReference>
<keyword evidence="9" id="KW-1185">Reference proteome</keyword>
<reference evidence="9" key="1">
    <citation type="journal article" date="2019" name="Int. J. Syst. Evol. Microbiol.">
        <title>The Global Catalogue of Microorganisms (GCM) 10K type strain sequencing project: providing services to taxonomists for standard genome sequencing and annotation.</title>
        <authorList>
            <consortium name="The Broad Institute Genomics Platform"/>
            <consortium name="The Broad Institute Genome Sequencing Center for Infectious Disease"/>
            <person name="Wu L."/>
            <person name="Ma J."/>
        </authorList>
    </citation>
    <scope>NUCLEOTIDE SEQUENCE [LARGE SCALE GENOMIC DNA]</scope>
    <source>
        <strain evidence="9">CGMCC 1.15180</strain>
    </source>
</reference>
<feature type="transmembrane region" description="Helical" evidence="6">
    <location>
        <begin position="325"/>
        <end position="344"/>
    </location>
</feature>
<feature type="transmembrane region" description="Helical" evidence="6">
    <location>
        <begin position="33"/>
        <end position="51"/>
    </location>
</feature>
<evidence type="ECO:0000256" key="6">
    <source>
        <dbReference type="SAM" id="Phobius"/>
    </source>
</evidence>
<dbReference type="Proteomes" id="UP001597361">
    <property type="component" value="Unassembled WGS sequence"/>
</dbReference>
<evidence type="ECO:0000313" key="9">
    <source>
        <dbReference type="Proteomes" id="UP001597361"/>
    </source>
</evidence>
<dbReference type="InterPro" id="IPR003856">
    <property type="entry name" value="LPS_length_determ_N"/>
</dbReference>
<evidence type="ECO:0000313" key="8">
    <source>
        <dbReference type="EMBL" id="MFD2034406.1"/>
    </source>
</evidence>
<comment type="caution">
    <text evidence="8">The sequence shown here is derived from an EMBL/GenBank/DDBJ whole genome shotgun (WGS) entry which is preliminary data.</text>
</comment>
<keyword evidence="3 6" id="KW-0812">Transmembrane</keyword>
<protein>
    <submittedName>
        <fullName evidence="8">Wzz/FepE/Etk N-terminal domain-containing protein</fullName>
    </submittedName>
</protein>
<comment type="subcellular location">
    <subcellularLocation>
        <location evidence="1">Cell membrane</location>
        <topology evidence="1">Multi-pass membrane protein</topology>
    </subcellularLocation>
</comment>
<feature type="domain" description="Polysaccharide chain length determinant N-terminal" evidence="7">
    <location>
        <begin position="27"/>
        <end position="114"/>
    </location>
</feature>
<evidence type="ECO:0000256" key="3">
    <source>
        <dbReference type="ARBA" id="ARBA00022692"/>
    </source>
</evidence>
<dbReference type="Pfam" id="PF02706">
    <property type="entry name" value="Wzz"/>
    <property type="match status" value="1"/>
</dbReference>
<evidence type="ECO:0000259" key="7">
    <source>
        <dbReference type="Pfam" id="PF02706"/>
    </source>
</evidence>
<dbReference type="RefSeq" id="WP_376884510.1">
    <property type="nucleotide sequence ID" value="NZ_JBHUHR010000015.1"/>
</dbReference>
<dbReference type="PANTHER" id="PTHR32309">
    <property type="entry name" value="TYROSINE-PROTEIN KINASE"/>
    <property type="match status" value="1"/>
</dbReference>
<evidence type="ECO:0000256" key="5">
    <source>
        <dbReference type="ARBA" id="ARBA00023136"/>
    </source>
</evidence>
<name>A0ABW4VL42_9BACT</name>
<keyword evidence="2" id="KW-1003">Cell membrane</keyword>
<proteinExistence type="predicted"/>
<accession>A0ABW4VL42</accession>
<organism evidence="8 9">
    <name type="scientific">Belliella marina</name>
    <dbReference type="NCBI Taxonomy" id="1644146"/>
    <lineage>
        <taxon>Bacteria</taxon>
        <taxon>Pseudomonadati</taxon>
        <taxon>Bacteroidota</taxon>
        <taxon>Cytophagia</taxon>
        <taxon>Cytophagales</taxon>
        <taxon>Cyclobacteriaceae</taxon>
        <taxon>Belliella</taxon>
    </lineage>
</organism>
<sequence>MSEKHILDDKITFKELVLRMRSWKVYFWSKWKVIASWMVLGAILGALVSYLKKPVYVAETTFVLEDSDKGGIGQMSGLASLVGVNLGSLGGSSGLFQGDNIIELYKSSNMLGKTLLSPFENDKLLIERYIEFNKLDQKWKKQVDLNSLDFRKDRELFTVTQDSVLRELTKTIKEKHLKVSKPDRKLSIIQVVISSKDESFSKVFNETLVENVNAFYFETKTKKTFENLQILQAQADSVKKVLSDNINAFAVLTDKTPNPNPLLKAGNVDVTKKQIDVQSSSAIYTEIVKNLEIAKVSQRNNSPLIQIIDAPRYPLEKFEIKLKKGIFFGAIIGTLLSVIFLYAGRQYNLYLRNS</sequence>
<keyword evidence="5 6" id="KW-0472">Membrane</keyword>
<dbReference type="PANTHER" id="PTHR32309:SF13">
    <property type="entry name" value="FERRIC ENTEROBACTIN TRANSPORT PROTEIN FEPE"/>
    <property type="match status" value="1"/>
</dbReference>
<evidence type="ECO:0000256" key="4">
    <source>
        <dbReference type="ARBA" id="ARBA00022989"/>
    </source>
</evidence>
<dbReference type="EMBL" id="JBHUHR010000015">
    <property type="protein sequence ID" value="MFD2034406.1"/>
    <property type="molecule type" value="Genomic_DNA"/>
</dbReference>
<gene>
    <name evidence="8" type="ORF">ACFSKL_06365</name>
</gene>
<keyword evidence="4 6" id="KW-1133">Transmembrane helix</keyword>
<evidence type="ECO:0000256" key="2">
    <source>
        <dbReference type="ARBA" id="ARBA00022475"/>
    </source>
</evidence>